<feature type="domain" description="Glycosyl transferase family 1" evidence="1">
    <location>
        <begin position="184"/>
        <end position="354"/>
    </location>
</feature>
<dbReference type="SUPFAM" id="SSF48208">
    <property type="entry name" value="Six-hairpin glycosidases"/>
    <property type="match status" value="1"/>
</dbReference>
<proteinExistence type="predicted"/>
<keyword evidence="3" id="KW-1185">Reference proteome</keyword>
<evidence type="ECO:0000313" key="3">
    <source>
        <dbReference type="Proteomes" id="UP000644010"/>
    </source>
</evidence>
<evidence type="ECO:0000259" key="1">
    <source>
        <dbReference type="Pfam" id="PF00534"/>
    </source>
</evidence>
<dbReference type="EMBL" id="JACOOI010000048">
    <property type="protein sequence ID" value="MBC5646205.1"/>
    <property type="molecule type" value="Genomic_DNA"/>
</dbReference>
<reference evidence="2 3" key="1">
    <citation type="submission" date="2020-08" db="EMBL/GenBank/DDBJ databases">
        <title>Genome public.</title>
        <authorList>
            <person name="Liu C."/>
            <person name="Sun Q."/>
        </authorList>
    </citation>
    <scope>NUCLEOTIDE SEQUENCE [LARGE SCALE GENOMIC DNA]</scope>
    <source>
        <strain evidence="2 3">BX2</strain>
    </source>
</reference>
<dbReference type="RefSeq" id="WP_186961716.1">
    <property type="nucleotide sequence ID" value="NZ_JACOOI010000048.1"/>
</dbReference>
<dbReference type="InterPro" id="IPR008930">
    <property type="entry name" value="Terpenoid_cyclase/PrenylTrfase"/>
</dbReference>
<dbReference type="PANTHER" id="PTHR12526">
    <property type="entry name" value="GLYCOSYLTRANSFERASE"/>
    <property type="match status" value="1"/>
</dbReference>
<gene>
    <name evidence="2" type="ORF">H8S77_25370</name>
</gene>
<evidence type="ECO:0000313" key="2">
    <source>
        <dbReference type="EMBL" id="MBC5646205.1"/>
    </source>
</evidence>
<accession>A0ABR7E8Y1</accession>
<organism evidence="2 3">
    <name type="scientific">Parabacteroides segnis</name>
    <dbReference type="NCBI Taxonomy" id="2763058"/>
    <lineage>
        <taxon>Bacteria</taxon>
        <taxon>Pseudomonadati</taxon>
        <taxon>Bacteroidota</taxon>
        <taxon>Bacteroidia</taxon>
        <taxon>Bacteroidales</taxon>
        <taxon>Tannerellaceae</taxon>
        <taxon>Parabacteroides</taxon>
    </lineage>
</organism>
<dbReference type="InterPro" id="IPR008928">
    <property type="entry name" value="6-hairpin_glycosidase_sf"/>
</dbReference>
<dbReference type="InterPro" id="IPR001296">
    <property type="entry name" value="Glyco_trans_1"/>
</dbReference>
<dbReference type="SUPFAM" id="SSF48239">
    <property type="entry name" value="Terpenoid cyclases/Protein prenyltransferases"/>
    <property type="match status" value="1"/>
</dbReference>
<sequence length="743" mass="84453">MNNILCITTYPPRECGIATFSADLIRTILYKFGNSYSFKVCALESDSEKHIYSDKVKYTLNTSDANDYAVIGRKINQDADTNLVLIQHEFGLYKEHEDEFLQFVKSITKPIVIVFHTVLPNPVISLKNYLRELAAACDAIVVMTQISKRILLLDYGMEEEKINVIPHGTHLVAHQDKRFLKDKYRVSGRRVLSTFGLLSAGKSIETTLEALPAIVKENPTVLFVVIGKTHPTVFKEEGEKYREMLKAKVSELGMTDHVRFVNFYLDLSTLLEYLQLTDVYLFTSCDPNQAVSGTFVYALSCGCPIIATPIPHALELLKDNSGIIFDFKNPLQLAEATNRLLASESLRSKMRIAGLQKTAATAWENTAILYALLFKKVLEEKDGLDYSLPPINIAHIKRMSRSFAMIQFSKGNRPDIKTGYTLDDNARALMALCQVYVEMRDVSCEKYIRSYLNFIKFCLQPDGSFLNYVDKELAFTGQNQEVGLEDSNGRAVCALGYFISHGDKYPDEWTAEAIQIFRKTLHKLSLFQSPRSIAFALKGVCFYNRRYPRPELISLINVLADKLVGYYKQSTDGSWLWFESYLTYDNCVLSEGLLFAYQATGNDEYKMIAKESFDFLLSKIFVEDRIKVISNQGWLHKEKKGLNYGEQPIDVASTVMTLATFYKVFKENDYLLKQKKAFDWFLGHNHLHQILYNPATGGCYDGLEENNINLNQGAESTVCYLMARLSVVNNISQSYNVPKGDFQ</sequence>
<dbReference type="Gene3D" id="3.40.50.2000">
    <property type="entry name" value="Glycogen Phosphorylase B"/>
    <property type="match status" value="2"/>
</dbReference>
<name>A0ABR7E8Y1_9BACT</name>
<dbReference type="Proteomes" id="UP000644010">
    <property type="component" value="Unassembled WGS sequence"/>
</dbReference>
<dbReference type="SUPFAM" id="SSF53756">
    <property type="entry name" value="UDP-Glycosyltransferase/glycogen phosphorylase"/>
    <property type="match status" value="1"/>
</dbReference>
<dbReference type="Gene3D" id="1.50.10.20">
    <property type="match status" value="1"/>
</dbReference>
<comment type="caution">
    <text evidence="2">The sequence shown here is derived from an EMBL/GenBank/DDBJ whole genome shotgun (WGS) entry which is preliminary data.</text>
</comment>
<protein>
    <submittedName>
        <fullName evidence="2">Glycosyltransferase</fullName>
    </submittedName>
</protein>
<dbReference type="Pfam" id="PF00534">
    <property type="entry name" value="Glycos_transf_1"/>
    <property type="match status" value="1"/>
</dbReference>
<dbReference type="PANTHER" id="PTHR12526:SF572">
    <property type="entry name" value="BLL5144 PROTEIN"/>
    <property type="match status" value="1"/>
</dbReference>